<organism evidence="1 2">
    <name type="scientific">Curvibacter microcysteis</name>
    <dbReference type="NCBI Taxonomy" id="3026419"/>
    <lineage>
        <taxon>Bacteria</taxon>
        <taxon>Pseudomonadati</taxon>
        <taxon>Pseudomonadota</taxon>
        <taxon>Betaproteobacteria</taxon>
        <taxon>Burkholderiales</taxon>
        <taxon>Comamonadaceae</taxon>
        <taxon>Curvibacter</taxon>
    </lineage>
</organism>
<comment type="caution">
    <text evidence="1">The sequence shown here is derived from an EMBL/GenBank/DDBJ whole genome shotgun (WGS) entry which is preliminary data.</text>
</comment>
<dbReference type="EMBL" id="JAQSIO010000002">
    <property type="protein sequence ID" value="MDD0814534.1"/>
    <property type="molecule type" value="Genomic_DNA"/>
</dbReference>
<dbReference type="Proteomes" id="UP001528672">
    <property type="component" value="Unassembled WGS sequence"/>
</dbReference>
<protein>
    <recommendedName>
        <fullName evidence="3">DUF4174 domain-containing protein</fullName>
    </recommendedName>
</protein>
<sequence>MLIPLLSCPWHAALNYKSAIKPPRLRLKAWAWLAFGLLSTHSWAWHPGTPAASFEAVAKRMQSMQRCRQVDRILAVRLVDEDAQPLSPTLAAAVLSQQGVILIAVDTERVSDETFLHGPLKQVPSESQMDSLPGRKTCVG</sequence>
<gene>
    <name evidence="1" type="ORF">PSQ39_07830</name>
</gene>
<keyword evidence="2" id="KW-1185">Reference proteome</keyword>
<name>A0ABT5MEW4_9BURK</name>
<proteinExistence type="predicted"/>
<dbReference type="RefSeq" id="WP_273926149.1">
    <property type="nucleotide sequence ID" value="NZ_JAQSIO010000002.1"/>
</dbReference>
<accession>A0ABT5MEW4</accession>
<reference evidence="1 2" key="1">
    <citation type="submission" date="2023-02" db="EMBL/GenBank/DDBJ databases">
        <title>Bacterial whole genome sequence for Curvibacter sp. HBC28.</title>
        <authorList>
            <person name="Le V."/>
            <person name="Ko S.-R."/>
            <person name="Ahn C.-Y."/>
            <person name="Oh H.-M."/>
        </authorList>
    </citation>
    <scope>NUCLEOTIDE SEQUENCE [LARGE SCALE GENOMIC DNA]</scope>
    <source>
        <strain evidence="1 2">HBC28</strain>
    </source>
</reference>
<evidence type="ECO:0000313" key="2">
    <source>
        <dbReference type="Proteomes" id="UP001528672"/>
    </source>
</evidence>
<evidence type="ECO:0000313" key="1">
    <source>
        <dbReference type="EMBL" id="MDD0814534.1"/>
    </source>
</evidence>
<evidence type="ECO:0008006" key="3">
    <source>
        <dbReference type="Google" id="ProtNLM"/>
    </source>
</evidence>